<feature type="region of interest" description="Disordered" evidence="1">
    <location>
        <begin position="63"/>
        <end position="83"/>
    </location>
</feature>
<evidence type="ECO:0000313" key="3">
    <source>
        <dbReference type="Proteomes" id="UP000236649"/>
    </source>
</evidence>
<accession>A0AAN1JEJ1</accession>
<organism evidence="2 3">
    <name type="scientific">Paraburkholderia hospita</name>
    <dbReference type="NCBI Taxonomy" id="169430"/>
    <lineage>
        <taxon>Bacteria</taxon>
        <taxon>Pseudomonadati</taxon>
        <taxon>Pseudomonadota</taxon>
        <taxon>Betaproteobacteria</taxon>
        <taxon>Burkholderiales</taxon>
        <taxon>Burkholderiaceae</taxon>
        <taxon>Paraburkholderia</taxon>
    </lineage>
</organism>
<gene>
    <name evidence="2" type="ORF">C2L64_29240</name>
</gene>
<proteinExistence type="predicted"/>
<name>A0AAN1JEJ1_9BURK</name>
<dbReference type="Proteomes" id="UP000236649">
    <property type="component" value="Chromosome 2"/>
</dbReference>
<protein>
    <submittedName>
        <fullName evidence="2">Uncharacterized protein</fullName>
    </submittedName>
</protein>
<dbReference type="EMBL" id="CP026106">
    <property type="protein sequence ID" value="AUT72270.1"/>
    <property type="molecule type" value="Genomic_DNA"/>
</dbReference>
<evidence type="ECO:0000313" key="2">
    <source>
        <dbReference type="EMBL" id="AUT72270.1"/>
    </source>
</evidence>
<dbReference type="KEGG" id="phs:C2L64_29240"/>
<evidence type="ECO:0000256" key="1">
    <source>
        <dbReference type="SAM" id="MobiDB-lite"/>
    </source>
</evidence>
<reference evidence="2 3" key="1">
    <citation type="submission" date="2018-01" db="EMBL/GenBank/DDBJ databases">
        <title>Species boundaries and ecological features among Paraburkholderia terrae DSMZ17804T, P. hospita DSMZ17164T and P. caribensis DSMZ13236T.</title>
        <authorList>
            <person name="Pratama A.A."/>
        </authorList>
    </citation>
    <scope>NUCLEOTIDE SEQUENCE [LARGE SCALE GENOMIC DNA]</scope>
    <source>
        <strain evidence="2 3">DSM 17164</strain>
    </source>
</reference>
<dbReference type="AlphaFoldDB" id="A0AAN1JEJ1"/>
<sequence length="83" mass="9401">MAVLKQVETGMLMAALFATWASRMQTFHRRKKLYAGLQTDQAGQLKQLLHDEKLKRAWVGKVVPPRSHHQASTRPDRTMTGGT</sequence>